<evidence type="ECO:0000313" key="4">
    <source>
        <dbReference type="EMBL" id="TLU64720.1"/>
    </source>
</evidence>
<name>A0A5R9IGQ9_9GAMM</name>
<dbReference type="Proteomes" id="UP000307790">
    <property type="component" value="Unassembled WGS sequence"/>
</dbReference>
<dbReference type="OrthoDB" id="9811314at2"/>
<protein>
    <submittedName>
        <fullName evidence="4">Insulinase family protein</fullName>
    </submittedName>
</protein>
<dbReference type="InterPro" id="IPR011249">
    <property type="entry name" value="Metalloenz_LuxS/M16"/>
</dbReference>
<reference evidence="4 5" key="1">
    <citation type="submission" date="2019-05" db="EMBL/GenBank/DDBJ databases">
        <title>Genome sequences of Thalassotalea litorea 1K03283.</title>
        <authorList>
            <person name="Zhang D."/>
        </authorList>
    </citation>
    <scope>NUCLEOTIDE SEQUENCE [LARGE SCALE GENOMIC DNA]</scope>
    <source>
        <strain evidence="4 5">MCCC 1K03283</strain>
    </source>
</reference>
<comment type="caution">
    <text evidence="4">The sequence shown here is derived from an EMBL/GenBank/DDBJ whole genome shotgun (WGS) entry which is preliminary data.</text>
</comment>
<sequence>MFGTLSAQEHTATSLAQMAEPLYQWESRIQYQTLNNGLQLRLLPLPDSQSVSIASQFAVGSRDEGSNERGYAHLFEHMLFKGSEQAPGETYLQTIGAYAGRFNATTWFDYTNYFLTLPAEALELGLVLEADRFQRPVLTAASVNSEIDTVLQEMAQSVDMQPYARPAMEHLLTLVAGTSYGHPVIGVREDLLAATPKNLVQFHRQHYRPETMQLSLVGALHSDTLTWVEREFAFWQNTTPAPIRDNQPLTIERGDHHGSVTDTRGPWPVLLLGWHTVPSNHKDAAAIALLERYLVQDSASLIKQTRLSDPDQLMVISYPLRLELHGVTALALVPRARASLDRLANNVKVLIDDLAQTPMSETQLNRLKNNWLNEQLSLLNDPQALAVTMSATSNQDTLTPLTGPWARIKEVTPEQVQRVAQDYFKAGTVRLDLLPPWYKRWGKHVLEWLPDSWADSLEEKLL</sequence>
<dbReference type="Pfam" id="PF00675">
    <property type="entry name" value="Peptidase_M16"/>
    <property type="match status" value="1"/>
</dbReference>
<accession>A0A5R9IGQ9</accession>
<gene>
    <name evidence="4" type="ORF">FE810_11265</name>
</gene>
<evidence type="ECO:0000259" key="2">
    <source>
        <dbReference type="Pfam" id="PF00675"/>
    </source>
</evidence>
<dbReference type="InterPro" id="IPR050361">
    <property type="entry name" value="MPP/UQCRC_Complex"/>
</dbReference>
<dbReference type="Pfam" id="PF05193">
    <property type="entry name" value="Peptidase_M16_C"/>
    <property type="match status" value="1"/>
</dbReference>
<dbReference type="EMBL" id="VCBC01000010">
    <property type="protein sequence ID" value="TLU64720.1"/>
    <property type="molecule type" value="Genomic_DNA"/>
</dbReference>
<evidence type="ECO:0000259" key="3">
    <source>
        <dbReference type="Pfam" id="PF05193"/>
    </source>
</evidence>
<evidence type="ECO:0000256" key="1">
    <source>
        <dbReference type="ARBA" id="ARBA00007261"/>
    </source>
</evidence>
<dbReference type="Gene3D" id="3.30.830.10">
    <property type="entry name" value="Metalloenzyme, LuxS/M16 peptidase-like"/>
    <property type="match status" value="2"/>
</dbReference>
<organism evidence="4 5">
    <name type="scientific">Thalassotalea litorea</name>
    <dbReference type="NCBI Taxonomy" id="2020715"/>
    <lineage>
        <taxon>Bacteria</taxon>
        <taxon>Pseudomonadati</taxon>
        <taxon>Pseudomonadota</taxon>
        <taxon>Gammaproteobacteria</taxon>
        <taxon>Alteromonadales</taxon>
        <taxon>Colwelliaceae</taxon>
        <taxon>Thalassotalea</taxon>
    </lineage>
</organism>
<dbReference type="InterPro" id="IPR007863">
    <property type="entry name" value="Peptidase_M16_C"/>
</dbReference>
<feature type="domain" description="Peptidase M16 C-terminal" evidence="3">
    <location>
        <begin position="195"/>
        <end position="370"/>
    </location>
</feature>
<evidence type="ECO:0000313" key="5">
    <source>
        <dbReference type="Proteomes" id="UP000307790"/>
    </source>
</evidence>
<dbReference type="GO" id="GO:0046872">
    <property type="term" value="F:metal ion binding"/>
    <property type="evidence" value="ECO:0007669"/>
    <property type="project" value="InterPro"/>
</dbReference>
<proteinExistence type="inferred from homology"/>
<comment type="similarity">
    <text evidence="1">Belongs to the peptidase M16 family.</text>
</comment>
<dbReference type="AlphaFoldDB" id="A0A5R9IGQ9"/>
<keyword evidence="5" id="KW-1185">Reference proteome</keyword>
<dbReference type="SUPFAM" id="SSF63411">
    <property type="entry name" value="LuxS/MPP-like metallohydrolase"/>
    <property type="match status" value="2"/>
</dbReference>
<dbReference type="PANTHER" id="PTHR11851:SF49">
    <property type="entry name" value="MITOCHONDRIAL-PROCESSING PEPTIDASE SUBUNIT ALPHA"/>
    <property type="match status" value="1"/>
</dbReference>
<dbReference type="InterPro" id="IPR011765">
    <property type="entry name" value="Pept_M16_N"/>
</dbReference>
<feature type="domain" description="Peptidase M16 N-terminal" evidence="2">
    <location>
        <begin position="47"/>
        <end position="161"/>
    </location>
</feature>
<dbReference type="PANTHER" id="PTHR11851">
    <property type="entry name" value="METALLOPROTEASE"/>
    <property type="match status" value="1"/>
</dbReference>